<evidence type="ECO:0000313" key="3">
    <source>
        <dbReference type="EMBL" id="VDL74623.1"/>
    </source>
</evidence>
<accession>A0A0N4Y507</accession>
<name>A0A0N4Y507_NIPBR</name>
<reference evidence="3 4" key="2">
    <citation type="submission" date="2018-11" db="EMBL/GenBank/DDBJ databases">
        <authorList>
            <consortium name="Pathogen Informatics"/>
        </authorList>
    </citation>
    <scope>NUCLEOTIDE SEQUENCE [LARGE SCALE GENOMIC DNA]</scope>
</reference>
<dbReference type="EMBL" id="UYSL01020441">
    <property type="protein sequence ID" value="VDL74623.1"/>
    <property type="molecule type" value="Genomic_DNA"/>
</dbReference>
<evidence type="ECO:0000313" key="5">
    <source>
        <dbReference type="WBParaSite" id="NBR_0001103301-mRNA-1"/>
    </source>
</evidence>
<sequence>MLLKVALVTLVFVAVHGQARPLGPTNGRQRRSNNEVAEVSKNVDRINRELAALLQGYNEANRDEVAKKVKEAIRELDALADKLDAATQGKLSDSIMVLKSDLNELMQNLN</sequence>
<evidence type="ECO:0000256" key="2">
    <source>
        <dbReference type="SAM" id="SignalP"/>
    </source>
</evidence>
<gene>
    <name evidence="3" type="ORF">NBR_LOCUS11034</name>
</gene>
<organism evidence="5">
    <name type="scientific">Nippostrongylus brasiliensis</name>
    <name type="common">Rat hookworm</name>
    <dbReference type="NCBI Taxonomy" id="27835"/>
    <lineage>
        <taxon>Eukaryota</taxon>
        <taxon>Metazoa</taxon>
        <taxon>Ecdysozoa</taxon>
        <taxon>Nematoda</taxon>
        <taxon>Chromadorea</taxon>
        <taxon>Rhabditida</taxon>
        <taxon>Rhabditina</taxon>
        <taxon>Rhabditomorpha</taxon>
        <taxon>Strongyloidea</taxon>
        <taxon>Heligmosomidae</taxon>
        <taxon>Nippostrongylus</taxon>
    </lineage>
</organism>
<dbReference type="AlphaFoldDB" id="A0A0N4Y507"/>
<protein>
    <submittedName>
        <fullName evidence="5">Secreted protein</fullName>
    </submittedName>
</protein>
<feature type="chain" id="PRO_5043125293" evidence="2">
    <location>
        <begin position="20"/>
        <end position="110"/>
    </location>
</feature>
<reference evidence="5" key="1">
    <citation type="submission" date="2017-02" db="UniProtKB">
        <authorList>
            <consortium name="WormBaseParasite"/>
        </authorList>
    </citation>
    <scope>IDENTIFICATION</scope>
</reference>
<feature type="region of interest" description="Disordered" evidence="1">
    <location>
        <begin position="19"/>
        <end position="38"/>
    </location>
</feature>
<keyword evidence="2" id="KW-0732">Signal</keyword>
<feature type="signal peptide" evidence="2">
    <location>
        <begin position="1"/>
        <end position="19"/>
    </location>
</feature>
<evidence type="ECO:0000256" key="1">
    <source>
        <dbReference type="SAM" id="MobiDB-lite"/>
    </source>
</evidence>
<dbReference type="Proteomes" id="UP000271162">
    <property type="component" value="Unassembled WGS sequence"/>
</dbReference>
<dbReference type="WBParaSite" id="NBR_0001103301-mRNA-1">
    <property type="protein sequence ID" value="NBR_0001103301-mRNA-1"/>
    <property type="gene ID" value="NBR_0001103301"/>
</dbReference>
<keyword evidence="4" id="KW-1185">Reference proteome</keyword>
<evidence type="ECO:0000313" key="4">
    <source>
        <dbReference type="Proteomes" id="UP000271162"/>
    </source>
</evidence>
<proteinExistence type="predicted"/>